<organism evidence="3 4">
    <name type="scientific">Gemmata algarum</name>
    <dbReference type="NCBI Taxonomy" id="2975278"/>
    <lineage>
        <taxon>Bacteria</taxon>
        <taxon>Pseudomonadati</taxon>
        <taxon>Planctomycetota</taxon>
        <taxon>Planctomycetia</taxon>
        <taxon>Gemmatales</taxon>
        <taxon>Gemmataceae</taxon>
        <taxon>Gemmata</taxon>
    </lineage>
</organism>
<dbReference type="EMBL" id="JAXBLV010000166">
    <property type="protein sequence ID" value="MDY3559979.1"/>
    <property type="molecule type" value="Genomic_DNA"/>
</dbReference>
<name>A0ABU5F293_9BACT</name>
<gene>
    <name evidence="3" type="ORF">R5W23_001178</name>
</gene>
<feature type="transmembrane region" description="Helical" evidence="2">
    <location>
        <begin position="221"/>
        <end position="246"/>
    </location>
</feature>
<reference evidence="4" key="1">
    <citation type="journal article" date="2023" name="Mar. Drugs">
        <title>Gemmata algarum, a Novel Planctomycete Isolated from an Algal Mat, Displays Antimicrobial Activity.</title>
        <authorList>
            <person name="Kumar G."/>
            <person name="Kallscheuer N."/>
            <person name="Kashif M."/>
            <person name="Ahamad S."/>
            <person name="Jagadeeshwari U."/>
            <person name="Pannikurungottu S."/>
            <person name="Haufschild T."/>
            <person name="Kabuu M."/>
            <person name="Sasikala C."/>
            <person name="Jogler C."/>
            <person name="Ramana C."/>
        </authorList>
    </citation>
    <scope>NUCLEOTIDE SEQUENCE [LARGE SCALE GENOMIC DNA]</scope>
    <source>
        <strain evidence="4">JC673</strain>
    </source>
</reference>
<keyword evidence="4" id="KW-1185">Reference proteome</keyword>
<feature type="transmembrane region" description="Helical" evidence="2">
    <location>
        <begin position="325"/>
        <end position="348"/>
    </location>
</feature>
<feature type="transmembrane region" description="Helical" evidence="2">
    <location>
        <begin position="266"/>
        <end position="291"/>
    </location>
</feature>
<evidence type="ECO:0000256" key="1">
    <source>
        <dbReference type="SAM" id="MobiDB-lite"/>
    </source>
</evidence>
<comment type="caution">
    <text evidence="3">The sequence shown here is derived from an EMBL/GenBank/DDBJ whole genome shotgun (WGS) entry which is preliminary data.</text>
</comment>
<dbReference type="Proteomes" id="UP001272242">
    <property type="component" value="Unassembled WGS sequence"/>
</dbReference>
<sequence>MQFLAFLQDSYREAKSGWVLQVMLVLAALLILLIASVGFRPVTLRDELDDHLELYTRLLDSNPESGRPKFSVENVTSTNTAEPWKADYAFEFVVACATPEDMKKANRPGLPVSRSEVDRMLQSELQFLNDVKVTGGPPELEKPEGADAKKDANKTDANKTDAKDAPKKALPTEVRYQVTTKGTKVEDRLAWRHKVSILFVYEIPHLYRSLRDCVYYLEKYLVNWVAGSVLLFVAVVITAGFIPNMLAKGSLDLFVSKPIGRVRLLVYKYVGGLTFVLILTTVTVLGVWLAIGVRTGLWPLNFLSIIPVITFCFAVLYAFSTLAAVLTRSTLVAILLTGVAWGLLWGVGKVNDGIESRREQAAQAKPQAGTPEAVLREVESEQPLWGFIPRSTFPVFSAIHTITPRTYEMDDRLVRVIAEGVLTPNELKAKEYDRPIRTSWAEMVLVSLCGIGTLLGISAWRFAARDY</sequence>
<dbReference type="Pfam" id="PF12679">
    <property type="entry name" value="ABC2_membrane_2"/>
    <property type="match status" value="1"/>
</dbReference>
<evidence type="ECO:0000256" key="2">
    <source>
        <dbReference type="SAM" id="Phobius"/>
    </source>
</evidence>
<feature type="transmembrane region" description="Helical" evidence="2">
    <location>
        <begin position="440"/>
        <end position="463"/>
    </location>
</feature>
<feature type="region of interest" description="Disordered" evidence="1">
    <location>
        <begin position="132"/>
        <end position="166"/>
    </location>
</feature>
<feature type="compositionally biased region" description="Basic and acidic residues" evidence="1">
    <location>
        <begin position="139"/>
        <end position="166"/>
    </location>
</feature>
<evidence type="ECO:0000313" key="3">
    <source>
        <dbReference type="EMBL" id="MDY3559979.1"/>
    </source>
</evidence>
<evidence type="ECO:0000313" key="4">
    <source>
        <dbReference type="Proteomes" id="UP001272242"/>
    </source>
</evidence>
<protein>
    <submittedName>
        <fullName evidence="3">ABC transporter permease</fullName>
    </submittedName>
</protein>
<proteinExistence type="predicted"/>
<keyword evidence="2" id="KW-0472">Membrane</keyword>
<dbReference type="RefSeq" id="WP_320686645.1">
    <property type="nucleotide sequence ID" value="NZ_JAXBLV010000166.1"/>
</dbReference>
<feature type="transmembrane region" description="Helical" evidence="2">
    <location>
        <begin position="18"/>
        <end position="39"/>
    </location>
</feature>
<keyword evidence="2" id="KW-1133">Transmembrane helix</keyword>
<keyword evidence="2" id="KW-0812">Transmembrane</keyword>
<feature type="transmembrane region" description="Helical" evidence="2">
    <location>
        <begin position="298"/>
        <end position="319"/>
    </location>
</feature>
<accession>A0ABU5F293</accession>